<evidence type="ECO:0000256" key="4">
    <source>
        <dbReference type="PIRSR" id="PIRSR637460-1"/>
    </source>
</evidence>
<keyword evidence="11" id="KW-1185">Reference proteome</keyword>
<dbReference type="PROSITE" id="PS50234">
    <property type="entry name" value="VWFA"/>
    <property type="match status" value="1"/>
</dbReference>
<proteinExistence type="predicted"/>
<evidence type="ECO:0000313" key="10">
    <source>
        <dbReference type="EMBL" id="GCD20955.1"/>
    </source>
</evidence>
<evidence type="ECO:0000256" key="1">
    <source>
        <dbReference type="ARBA" id="ARBA00004613"/>
    </source>
</evidence>
<evidence type="ECO:0000256" key="3">
    <source>
        <dbReference type="ARBA" id="ARBA00022729"/>
    </source>
</evidence>
<reference evidence="10 11" key="1">
    <citation type="submission" date="2018-11" db="EMBL/GenBank/DDBJ databases">
        <title>Draft genome sequence of Cellulomonas takizawaensis strain TKZ-21.</title>
        <authorList>
            <person name="Yamamura H."/>
            <person name="Hayashi T."/>
            <person name="Hamada M."/>
            <person name="Serisawa Y."/>
            <person name="Matsuyama K."/>
            <person name="Nakagawa Y."/>
            <person name="Otoguro M."/>
            <person name="Yanagida F."/>
            <person name="Hayakawa M."/>
        </authorList>
    </citation>
    <scope>NUCLEOTIDE SEQUENCE [LARGE SCALE GENOMIC DNA]</scope>
    <source>
        <strain evidence="10 11">TKZ-21</strain>
    </source>
</reference>
<keyword evidence="7" id="KW-1133">Transmembrane helix</keyword>
<dbReference type="RefSeq" id="WP_124343464.1">
    <property type="nucleotide sequence ID" value="NZ_BHYL01000213.1"/>
</dbReference>
<dbReference type="InterPro" id="IPR033764">
    <property type="entry name" value="Sdr_B"/>
</dbReference>
<dbReference type="AlphaFoldDB" id="A0A401V222"/>
<keyword evidence="2" id="KW-0964">Secreted</keyword>
<comment type="caution">
    <text evidence="10">The sequence shown here is derived from an EMBL/GenBank/DDBJ whole genome shotgun (WGS) entry which is preliminary data.</text>
</comment>
<dbReference type="GO" id="GO:0005975">
    <property type="term" value="P:carbohydrate metabolic process"/>
    <property type="evidence" value="ECO:0007669"/>
    <property type="project" value="UniProtKB-ARBA"/>
</dbReference>
<dbReference type="SUPFAM" id="SSF117074">
    <property type="entry name" value="Hypothetical protein PA1324"/>
    <property type="match status" value="1"/>
</dbReference>
<dbReference type="InterPro" id="IPR056861">
    <property type="entry name" value="HMCN1-like_VWA"/>
</dbReference>
<evidence type="ECO:0000259" key="9">
    <source>
        <dbReference type="PROSITE" id="PS50234"/>
    </source>
</evidence>
<accession>A0A401V222</accession>
<dbReference type="InterPro" id="IPR013830">
    <property type="entry name" value="SGNH_hydro"/>
</dbReference>
<feature type="transmembrane region" description="Helical" evidence="7">
    <location>
        <begin position="892"/>
        <end position="914"/>
    </location>
</feature>
<dbReference type="Gene3D" id="3.40.50.1110">
    <property type="entry name" value="SGNH hydrolase"/>
    <property type="match status" value="1"/>
</dbReference>
<dbReference type="EMBL" id="BHYL01000213">
    <property type="protein sequence ID" value="GCD20955.1"/>
    <property type="molecule type" value="Genomic_DNA"/>
</dbReference>
<dbReference type="InterPro" id="IPR036514">
    <property type="entry name" value="SGNH_hydro_sf"/>
</dbReference>
<evidence type="ECO:0000256" key="6">
    <source>
        <dbReference type="SAM" id="MobiDB-lite"/>
    </source>
</evidence>
<dbReference type="PROSITE" id="PS51318">
    <property type="entry name" value="TAT"/>
    <property type="match status" value="1"/>
</dbReference>
<feature type="compositionally biased region" description="Polar residues" evidence="6">
    <location>
        <begin position="877"/>
        <end position="886"/>
    </location>
</feature>
<feature type="domain" description="VWFA" evidence="9">
    <location>
        <begin position="384"/>
        <end position="571"/>
    </location>
</feature>
<dbReference type="InterPro" id="IPR036465">
    <property type="entry name" value="vWFA_dom_sf"/>
</dbReference>
<dbReference type="Pfam" id="PF13472">
    <property type="entry name" value="Lipase_GDSL_2"/>
    <property type="match status" value="1"/>
</dbReference>
<dbReference type="InterPro" id="IPR037460">
    <property type="entry name" value="SEST-like"/>
</dbReference>
<dbReference type="Proteomes" id="UP000288246">
    <property type="component" value="Unassembled WGS sequence"/>
</dbReference>
<dbReference type="PANTHER" id="PTHR37981">
    <property type="entry name" value="LIPASE 2"/>
    <property type="match status" value="1"/>
</dbReference>
<feature type="region of interest" description="Disordered" evidence="6">
    <location>
        <begin position="837"/>
        <end position="886"/>
    </location>
</feature>
<keyword evidence="5" id="KW-1015">Disulfide bond</keyword>
<organism evidence="10 11">
    <name type="scientific">Cellulomonas algicola</name>
    <dbReference type="NCBI Taxonomy" id="2071633"/>
    <lineage>
        <taxon>Bacteria</taxon>
        <taxon>Bacillati</taxon>
        <taxon>Actinomycetota</taxon>
        <taxon>Actinomycetes</taxon>
        <taxon>Micrococcales</taxon>
        <taxon>Cellulomonadaceae</taxon>
        <taxon>Cellulomonas</taxon>
    </lineage>
</organism>
<feature type="signal peptide" evidence="8">
    <location>
        <begin position="1"/>
        <end position="35"/>
    </location>
</feature>
<evidence type="ECO:0000256" key="7">
    <source>
        <dbReference type="SAM" id="Phobius"/>
    </source>
</evidence>
<dbReference type="PANTHER" id="PTHR37981:SF1">
    <property type="entry name" value="SGNH HYDROLASE-TYPE ESTERASE DOMAIN-CONTAINING PROTEIN"/>
    <property type="match status" value="1"/>
</dbReference>
<keyword evidence="7" id="KW-0472">Membrane</keyword>
<sequence>MRPRRPLLHRATAAATLAAVAASLLVAVGLAPAQAAPTGDAIKVLQIGDSYSAGNGAGAYYGPADCYRSHDSWAAEYSEWLADQGNHVTFVTRACSGAVSQNVLSDRKMDSHLAYVPGGTIGRTQEEGLAAAKAAKVCSTKYVDEEYFEYSVAIWDTVRGTFAVDCQRYLRAQIEAVGRDTDVVVFTMGGNDLGFADIVKQCFAVGFRDPGDCREKVTDARAGIGQLEDDLTDLLGRLRDRMRPDAKVVLLSYPYLSNTDSFVLRSLRDRLPFVSGDTYDIGHEVRALGDEGDAAQRAAVARANTAAGRPFVSYVDTVKEHFAGHEPDPSATNRNDDRWIHEFDSVTMAEWYHPTTKGHYEESTLLRSSSVPGRVPSASAGSIDLVFAIDTTGSMDWVLQSVKDTATRMVDHLAASSGSYRFALVTFRDDPVYTGWDGDYAARVDLPFTSDPDAIRTALAGMVADGGGDWPETALSGMQAAIDLPWRPGVKKVLIPISDAPAHDPEPMSGLTSATVIANALAVDPVEVYPIDVGTGAFAPSVEAVAAGTGGSTTTSLDVAETLLDTISTAMDKPYAWVQGPYVARVGDTLRLDARGSYATTGDLVSFEWDLDGDGSYDVTTSTPTLEHTFGALVDAYLAVRVTDSAGRASIATTPLAITDDGDETPADVDVCPTVADPGQEDHDGDGVGDACDPSPFVLETDPEVVVFEADDPGAVASSTVSGVVFEDADGDGLREAGDAPAAGVTVTLTGTDAGGAPVTAGAVSTADGSWSVTGLLPGTYVLRAAGAVSARSGAPVAASGAGTAGGTVVGTSLESVVLSGVGAGVEAVGFGVRSASGPATPTSPPTGAPTPGGPVVPPAASASPEPDSEVLAAGPSGSSPLATTGSDAGEVLRWAMLALAVGALTVLGAAAAARRTRRQED</sequence>
<evidence type="ECO:0000256" key="5">
    <source>
        <dbReference type="PIRSR" id="PIRSR637460-2"/>
    </source>
</evidence>
<dbReference type="GO" id="GO:0004806">
    <property type="term" value="F:triacylglycerol lipase activity"/>
    <property type="evidence" value="ECO:0007669"/>
    <property type="project" value="TreeGrafter"/>
</dbReference>
<gene>
    <name evidence="10" type="ORF">CTKZ_25170</name>
</gene>
<dbReference type="Gene3D" id="3.40.50.410">
    <property type="entry name" value="von Willebrand factor, type A domain"/>
    <property type="match status" value="1"/>
</dbReference>
<evidence type="ECO:0000256" key="8">
    <source>
        <dbReference type="SAM" id="SignalP"/>
    </source>
</evidence>
<dbReference type="SUPFAM" id="SSF53300">
    <property type="entry name" value="vWA-like"/>
    <property type="match status" value="1"/>
</dbReference>
<keyword evidence="7" id="KW-0812">Transmembrane</keyword>
<keyword evidence="3 8" id="KW-0732">Signal</keyword>
<dbReference type="InterPro" id="IPR006311">
    <property type="entry name" value="TAT_signal"/>
</dbReference>
<dbReference type="GO" id="GO:0019433">
    <property type="term" value="P:triglyceride catabolic process"/>
    <property type="evidence" value="ECO:0007669"/>
    <property type="project" value="TreeGrafter"/>
</dbReference>
<feature type="disulfide bond" evidence="5">
    <location>
        <begin position="66"/>
        <end position="95"/>
    </location>
</feature>
<feature type="disulfide bond" evidence="5">
    <location>
        <begin position="202"/>
        <end position="213"/>
    </location>
</feature>
<comment type="subcellular location">
    <subcellularLocation>
        <location evidence="1">Secreted</location>
    </subcellularLocation>
</comment>
<dbReference type="Pfam" id="PF17210">
    <property type="entry name" value="SdrD_B"/>
    <property type="match status" value="1"/>
</dbReference>
<dbReference type="SUPFAM" id="SSF52266">
    <property type="entry name" value="SGNH hydrolase"/>
    <property type="match status" value="1"/>
</dbReference>
<dbReference type="InterPro" id="IPR002035">
    <property type="entry name" value="VWF_A"/>
</dbReference>
<dbReference type="InterPro" id="IPR013783">
    <property type="entry name" value="Ig-like_fold"/>
</dbReference>
<dbReference type="SMART" id="SM00327">
    <property type="entry name" value="VWA"/>
    <property type="match status" value="1"/>
</dbReference>
<evidence type="ECO:0000313" key="11">
    <source>
        <dbReference type="Proteomes" id="UP000288246"/>
    </source>
</evidence>
<dbReference type="Pfam" id="PF25106">
    <property type="entry name" value="VWA_4"/>
    <property type="match status" value="1"/>
</dbReference>
<name>A0A401V222_9CELL</name>
<feature type="chain" id="PRO_5019173942" description="VWFA domain-containing protein" evidence="8">
    <location>
        <begin position="36"/>
        <end position="922"/>
    </location>
</feature>
<dbReference type="Gene3D" id="2.60.40.10">
    <property type="entry name" value="Immunoglobulins"/>
    <property type="match status" value="2"/>
</dbReference>
<protein>
    <recommendedName>
        <fullName evidence="9">VWFA domain-containing protein</fullName>
    </recommendedName>
</protein>
<feature type="active site" description="Nucleophile" evidence="4">
    <location>
        <position position="50"/>
    </location>
</feature>
<dbReference type="CDD" id="cd00198">
    <property type="entry name" value="vWFA"/>
    <property type="match status" value="1"/>
</dbReference>
<feature type="active site" evidence="4">
    <location>
        <position position="353"/>
    </location>
</feature>
<evidence type="ECO:0000256" key="2">
    <source>
        <dbReference type="ARBA" id="ARBA00022525"/>
    </source>
</evidence>
<dbReference type="GO" id="GO:0005576">
    <property type="term" value="C:extracellular region"/>
    <property type="evidence" value="ECO:0007669"/>
    <property type="project" value="UniProtKB-SubCell"/>
</dbReference>
<feature type="compositionally biased region" description="Pro residues" evidence="6">
    <location>
        <begin position="842"/>
        <end position="858"/>
    </location>
</feature>
<dbReference type="OrthoDB" id="5503950at2"/>